<dbReference type="Proteomes" id="UP000807115">
    <property type="component" value="Chromosome 2"/>
</dbReference>
<dbReference type="PANTHER" id="PTHR33075:SF7">
    <property type="entry name" value="OS02G0303350 PROTEIN"/>
    <property type="match status" value="1"/>
</dbReference>
<feature type="domain" description="DUF7597" evidence="1">
    <location>
        <begin position="295"/>
        <end position="415"/>
    </location>
</feature>
<dbReference type="Pfam" id="PF24530">
    <property type="entry name" value="DUF7597"/>
    <property type="match status" value="1"/>
</dbReference>
<dbReference type="AlphaFoldDB" id="A0A921RP81"/>
<protein>
    <recommendedName>
        <fullName evidence="1">DUF7597 domain-containing protein</fullName>
    </recommendedName>
</protein>
<evidence type="ECO:0000313" key="3">
    <source>
        <dbReference type="Proteomes" id="UP000807115"/>
    </source>
</evidence>
<dbReference type="EMBL" id="CM027681">
    <property type="protein sequence ID" value="KAG0544028.1"/>
    <property type="molecule type" value="Genomic_DNA"/>
</dbReference>
<organism evidence="2 3">
    <name type="scientific">Sorghum bicolor</name>
    <name type="common">Sorghum</name>
    <name type="synonym">Sorghum vulgare</name>
    <dbReference type="NCBI Taxonomy" id="4558"/>
    <lineage>
        <taxon>Eukaryota</taxon>
        <taxon>Viridiplantae</taxon>
        <taxon>Streptophyta</taxon>
        <taxon>Embryophyta</taxon>
        <taxon>Tracheophyta</taxon>
        <taxon>Spermatophyta</taxon>
        <taxon>Magnoliopsida</taxon>
        <taxon>Liliopsida</taxon>
        <taxon>Poales</taxon>
        <taxon>Poaceae</taxon>
        <taxon>PACMAD clade</taxon>
        <taxon>Panicoideae</taxon>
        <taxon>Andropogonodae</taxon>
        <taxon>Andropogoneae</taxon>
        <taxon>Sorghinae</taxon>
        <taxon>Sorghum</taxon>
    </lineage>
</organism>
<name>A0A921RP81_SORBI</name>
<gene>
    <name evidence="2" type="ORF">BDA96_02G239900</name>
</gene>
<proteinExistence type="predicted"/>
<dbReference type="PANTHER" id="PTHR33075">
    <property type="entry name" value="OS02G0499800 PROTEIN"/>
    <property type="match status" value="1"/>
</dbReference>
<dbReference type="InterPro" id="IPR056018">
    <property type="entry name" value="DUF7597"/>
</dbReference>
<evidence type="ECO:0000313" key="2">
    <source>
        <dbReference type="EMBL" id="KAG0544028.1"/>
    </source>
</evidence>
<accession>A0A921RP81</accession>
<reference evidence="2" key="2">
    <citation type="submission" date="2020-10" db="EMBL/GenBank/DDBJ databases">
        <authorList>
            <person name="Cooper E.A."/>
            <person name="Brenton Z.W."/>
            <person name="Flinn B.S."/>
            <person name="Jenkins J."/>
            <person name="Shu S."/>
            <person name="Flowers D."/>
            <person name="Luo F."/>
            <person name="Wang Y."/>
            <person name="Xia P."/>
            <person name="Barry K."/>
            <person name="Daum C."/>
            <person name="Lipzen A."/>
            <person name="Yoshinaga Y."/>
            <person name="Schmutz J."/>
            <person name="Saski C."/>
            <person name="Vermerris W."/>
            <person name="Kresovich S."/>
        </authorList>
    </citation>
    <scope>NUCLEOTIDE SEQUENCE</scope>
</reference>
<reference evidence="2" key="1">
    <citation type="journal article" date="2019" name="BMC Genomics">
        <title>A new reference genome for Sorghum bicolor reveals high levels of sequence similarity between sweet and grain genotypes: implications for the genetics of sugar metabolism.</title>
        <authorList>
            <person name="Cooper E.A."/>
            <person name="Brenton Z.W."/>
            <person name="Flinn B.S."/>
            <person name="Jenkins J."/>
            <person name="Shu S."/>
            <person name="Flowers D."/>
            <person name="Luo F."/>
            <person name="Wang Y."/>
            <person name="Xia P."/>
            <person name="Barry K."/>
            <person name="Daum C."/>
            <person name="Lipzen A."/>
            <person name="Yoshinaga Y."/>
            <person name="Schmutz J."/>
            <person name="Saski C."/>
            <person name="Vermerris W."/>
            <person name="Kresovich S."/>
        </authorList>
    </citation>
    <scope>NUCLEOTIDE SEQUENCE</scope>
</reference>
<sequence length="766" mass="84973">MVVAFGRCKFHLSEVSVSSILQATIGGQAALFCVEQLAPRVFKFRVGSKPVGIFIGRSFSFECDLFKLFFHLWGAGGPNWQKELALYLNEEESSWSAVKRVSQTSFADVVKSSLLSGANSIPLGRKVFPPPSDHKKVPPARISVFRRIKFPNNSAFDHILSSRDERTSVRAPSVPAMPNSGLNQAWCSRCLDVSHSRNSCRNRITCFVCLGWGHEAGAISCSLSLGGAPSNSPPNAYMEPSLVHQQNPSSLQNPSSYPSLVLFTSIVSPPLAIDSSAAHPGRLSEEFTMAYQRANPALFIPNGMHRLNVPGRVPMVRAVARSRPQRRNETVAIVTINPLPSNILHFPNVREVLEEFFEERNIAITDIQPSHLGQAIVCFNSPVDRDALVVNSPMPMGDVQVSFARHNQGRNWRRTQFNHECWLLLMGFPLDYWETEYIQDAICSFGRLENWVNNRRKLIALLVRGRVADLQSIPQWIVYSDGVGNDLDSWTVQVEIVSHDFVGGGPPPEEPAPQHFDHLAPFDFFGYGQPGAGPIHAAINPVNAGQQIAGQQNALAGQQNANAGQQNIQHLNGQQNFQPQEIEQVGQQNEQMAEQDVLGLEMDPQIEDEADQENEENPNEEWDILAAQNAPLIAWVSAQWAPFFTALLLSPANFKWAKSFTESEAWAFFSKSLDVVPIIIPTRKGNEGKNRKSKQPLVETEVRRSPRLKAGNKGFKPNTCFSKKCLACLATPPDLSIELIKDIGVNLCQVDEHLLTDISLSKKRIS</sequence>
<comment type="caution">
    <text evidence="2">The sequence shown here is derived from an EMBL/GenBank/DDBJ whole genome shotgun (WGS) entry which is preliminary data.</text>
</comment>
<evidence type="ECO:0000259" key="1">
    <source>
        <dbReference type="Pfam" id="PF24530"/>
    </source>
</evidence>